<protein>
    <submittedName>
        <fullName evidence="17">TonB-dependent receptor</fullName>
    </submittedName>
</protein>
<keyword evidence="10 11" id="KW-0998">Cell outer membrane</keyword>
<feature type="domain" description="TonB-dependent receptor-like beta-barrel" evidence="15">
    <location>
        <begin position="208"/>
        <end position="645"/>
    </location>
</feature>
<evidence type="ECO:0000313" key="17">
    <source>
        <dbReference type="EMBL" id="ACS79939.1"/>
    </source>
</evidence>
<evidence type="ECO:0000256" key="13">
    <source>
        <dbReference type="SAM" id="MobiDB-lite"/>
    </source>
</evidence>
<dbReference type="GO" id="GO:0009279">
    <property type="term" value="C:cell outer membrane"/>
    <property type="evidence" value="ECO:0007669"/>
    <property type="project" value="UniProtKB-SubCell"/>
</dbReference>
<dbReference type="InterPro" id="IPR000531">
    <property type="entry name" value="Beta-barrel_TonB"/>
</dbReference>
<dbReference type="PROSITE" id="PS52016">
    <property type="entry name" value="TONB_DEPENDENT_REC_3"/>
    <property type="match status" value="1"/>
</dbReference>
<keyword evidence="4" id="KW-0410">Iron transport</keyword>
<dbReference type="PANTHER" id="PTHR32552">
    <property type="entry name" value="FERRICHROME IRON RECEPTOR-RELATED"/>
    <property type="match status" value="1"/>
</dbReference>
<dbReference type="eggNOG" id="COG4771">
    <property type="taxonomic scope" value="Bacteria"/>
</dbReference>
<dbReference type="Pfam" id="PF07715">
    <property type="entry name" value="Plug"/>
    <property type="match status" value="1"/>
</dbReference>
<dbReference type="InterPro" id="IPR036942">
    <property type="entry name" value="Beta-barrel_TonB_sf"/>
</dbReference>
<keyword evidence="9 11" id="KW-0472">Membrane</keyword>
<feature type="region of interest" description="Disordered" evidence="13">
    <location>
        <begin position="266"/>
        <end position="292"/>
    </location>
</feature>
<gene>
    <name evidence="17" type="ordered locus">Desal_1878</name>
</gene>
<comment type="similarity">
    <text evidence="11 12">Belongs to the TonB-dependent receptor family.</text>
</comment>
<feature type="signal peptide" evidence="14">
    <location>
        <begin position="1"/>
        <end position="23"/>
    </location>
</feature>
<evidence type="ECO:0000256" key="6">
    <source>
        <dbReference type="ARBA" id="ARBA00023004"/>
    </source>
</evidence>
<evidence type="ECO:0000256" key="2">
    <source>
        <dbReference type="ARBA" id="ARBA00022448"/>
    </source>
</evidence>
<comment type="subcellular location">
    <subcellularLocation>
        <location evidence="1 11">Cell outer membrane</location>
        <topology evidence="1 11">Multi-pass membrane protein</topology>
    </subcellularLocation>
</comment>
<dbReference type="Gene3D" id="2.40.170.20">
    <property type="entry name" value="TonB-dependent receptor, beta-barrel domain"/>
    <property type="match status" value="1"/>
</dbReference>
<dbReference type="STRING" id="526222.Desal_1878"/>
<feature type="compositionally biased region" description="Basic and acidic residues" evidence="13">
    <location>
        <begin position="268"/>
        <end position="283"/>
    </location>
</feature>
<evidence type="ECO:0000256" key="7">
    <source>
        <dbReference type="ARBA" id="ARBA00023065"/>
    </source>
</evidence>
<keyword evidence="17" id="KW-0675">Receptor</keyword>
<feature type="chain" id="PRO_5002962851" evidence="14">
    <location>
        <begin position="24"/>
        <end position="692"/>
    </location>
</feature>
<keyword evidence="6" id="KW-0408">Iron</keyword>
<reference evidence="17 18" key="1">
    <citation type="submission" date="2009-06" db="EMBL/GenBank/DDBJ databases">
        <title>Complete sequence of Desulfovibrio salexigens DSM 2638.</title>
        <authorList>
            <consortium name="US DOE Joint Genome Institute"/>
            <person name="Lucas S."/>
            <person name="Copeland A."/>
            <person name="Lapidus A."/>
            <person name="Glavina del Rio T."/>
            <person name="Tice H."/>
            <person name="Bruce D."/>
            <person name="Goodwin L."/>
            <person name="Pitluck S."/>
            <person name="Munk A.C."/>
            <person name="Brettin T."/>
            <person name="Detter J.C."/>
            <person name="Han C."/>
            <person name="Tapia R."/>
            <person name="Larimer F."/>
            <person name="Land M."/>
            <person name="Hauser L."/>
            <person name="Kyrpides N."/>
            <person name="Anderson I."/>
            <person name="Wall J.D."/>
            <person name="Arkin A.P."/>
            <person name="Dehal P."/>
            <person name="Chivian D."/>
            <person name="Giles B."/>
            <person name="Hazen T.C."/>
        </authorList>
    </citation>
    <scope>NUCLEOTIDE SEQUENCE [LARGE SCALE GENOMIC DNA]</scope>
    <source>
        <strain evidence="18">ATCC 14822 / DSM 2638 / NCIMB 8403 / VKM B-1763</strain>
    </source>
</reference>
<dbReference type="InterPro" id="IPR012910">
    <property type="entry name" value="Plug_dom"/>
</dbReference>
<accession>C6BUD0</accession>
<organism evidence="17 18">
    <name type="scientific">Maridesulfovibrio salexigens (strain ATCC 14822 / DSM 2638 / NCIMB 8403 / VKM B-1763)</name>
    <name type="common">Desulfovibrio salexigens</name>
    <dbReference type="NCBI Taxonomy" id="526222"/>
    <lineage>
        <taxon>Bacteria</taxon>
        <taxon>Pseudomonadati</taxon>
        <taxon>Thermodesulfobacteriota</taxon>
        <taxon>Desulfovibrionia</taxon>
        <taxon>Desulfovibrionales</taxon>
        <taxon>Desulfovibrionaceae</taxon>
        <taxon>Maridesulfovibrio</taxon>
    </lineage>
</organism>
<keyword evidence="7" id="KW-0406">Ion transport</keyword>
<dbReference type="HOGENOM" id="CLU_008287_15_2_7"/>
<evidence type="ECO:0000256" key="12">
    <source>
        <dbReference type="RuleBase" id="RU003357"/>
    </source>
</evidence>
<dbReference type="Pfam" id="PF00593">
    <property type="entry name" value="TonB_dep_Rec_b-barrel"/>
    <property type="match status" value="1"/>
</dbReference>
<keyword evidence="8 12" id="KW-0798">TonB box</keyword>
<dbReference type="KEGG" id="dsa:Desal_1878"/>
<dbReference type="Proteomes" id="UP000002601">
    <property type="component" value="Chromosome"/>
</dbReference>
<evidence type="ECO:0000256" key="11">
    <source>
        <dbReference type="PROSITE-ProRule" id="PRU01360"/>
    </source>
</evidence>
<dbReference type="AlphaFoldDB" id="C6BUD0"/>
<evidence type="ECO:0000256" key="4">
    <source>
        <dbReference type="ARBA" id="ARBA00022496"/>
    </source>
</evidence>
<evidence type="ECO:0000256" key="9">
    <source>
        <dbReference type="ARBA" id="ARBA00023136"/>
    </source>
</evidence>
<evidence type="ECO:0000256" key="1">
    <source>
        <dbReference type="ARBA" id="ARBA00004571"/>
    </source>
</evidence>
<evidence type="ECO:0000256" key="8">
    <source>
        <dbReference type="ARBA" id="ARBA00023077"/>
    </source>
</evidence>
<keyword evidence="14" id="KW-0732">Signal</keyword>
<evidence type="ECO:0000313" key="18">
    <source>
        <dbReference type="Proteomes" id="UP000002601"/>
    </source>
</evidence>
<keyword evidence="5 11" id="KW-0812">Transmembrane</keyword>
<dbReference type="RefSeq" id="WP_015851755.1">
    <property type="nucleotide sequence ID" value="NC_012881.1"/>
</dbReference>
<evidence type="ECO:0000259" key="16">
    <source>
        <dbReference type="Pfam" id="PF07715"/>
    </source>
</evidence>
<evidence type="ECO:0000256" key="10">
    <source>
        <dbReference type="ARBA" id="ARBA00023237"/>
    </source>
</evidence>
<keyword evidence="3 11" id="KW-1134">Transmembrane beta strand</keyword>
<dbReference type="InterPro" id="IPR039426">
    <property type="entry name" value="TonB-dep_rcpt-like"/>
</dbReference>
<dbReference type="EMBL" id="CP001649">
    <property type="protein sequence ID" value="ACS79939.1"/>
    <property type="molecule type" value="Genomic_DNA"/>
</dbReference>
<evidence type="ECO:0000259" key="15">
    <source>
        <dbReference type="Pfam" id="PF00593"/>
    </source>
</evidence>
<feature type="domain" description="TonB-dependent receptor plug" evidence="16">
    <location>
        <begin position="52"/>
        <end position="155"/>
    </location>
</feature>
<dbReference type="GO" id="GO:0006826">
    <property type="term" value="P:iron ion transport"/>
    <property type="evidence" value="ECO:0007669"/>
    <property type="project" value="UniProtKB-KW"/>
</dbReference>
<dbReference type="PANTHER" id="PTHR32552:SF81">
    <property type="entry name" value="TONB-DEPENDENT OUTER MEMBRANE RECEPTOR"/>
    <property type="match status" value="1"/>
</dbReference>
<dbReference type="SUPFAM" id="SSF56935">
    <property type="entry name" value="Porins"/>
    <property type="match status" value="1"/>
</dbReference>
<keyword evidence="2 11" id="KW-0813">Transport</keyword>
<evidence type="ECO:0000256" key="5">
    <source>
        <dbReference type="ARBA" id="ARBA00022692"/>
    </source>
</evidence>
<evidence type="ECO:0000256" key="3">
    <source>
        <dbReference type="ARBA" id="ARBA00022452"/>
    </source>
</evidence>
<name>C6BUD0_MARSD</name>
<proteinExistence type="inferred from homology"/>
<evidence type="ECO:0000256" key="14">
    <source>
        <dbReference type="SAM" id="SignalP"/>
    </source>
</evidence>
<sequence length="692" mass="76076">MKQTKFAFLIVTFILFSSSIALAEDNSIKGNQTSVTMEPVTVYAAKREGTAKEFAGNISVLDDLFIETRGIDNLENLTRYAPNIYIKDTSSGGSIVCRGISTIDTSLFSPMGLYVDDVAYPLGYMSNQNIFDVERVEVLRGPQGTLYGKNSESGVINIVLNQPNNEQRNKILLEVGNYYTARLGISSSGPITEDKLYYGISMQGLTTDGYNTNILTNDDDVYGKENFNGRGTIRWTPDDAWDITFNLDGALRNLGISSLRYMDGQSATDRHKVTSNESDKATEEEIGQSVKAKHTWPTMELTSITSHRTFDREHHHDSDRTAKPISYSDLKMSMESWNQEFRLASKGKSNLTWLVGLNGNYENVDAGIDFTNVKAFLSSSRSGNSESTSGALFGQATYEMIEGLRLTGGTRLEISHNTGKQTYTPSTGATSYKNSINDTEFLPMGSLAYDFNPNITAYTTVSTGFLAGGFNFYSATDADSFAYGAEHTLNYEAGIKTNWFDNILTLNLTAFYTDITDKQVREAVAGGGVGAWKFSNAASAHTQGIEVESSYSPIPELKFIAGFGYADSEIDKWTTTAGGTTVDYSGKKLPWAPEYTYNLGVQYNHDSGLFVIADLLGTGEQYYDAANELKGDAYETVNLRLGYTTGDIEFSIWSENIFDTAYSVKKVATASGSTLVEDGAPMTYGFTLNWNF</sequence>
<keyword evidence="18" id="KW-1185">Reference proteome</keyword>